<gene>
    <name evidence="6" type="ORF">SAMN04488558_10470</name>
</gene>
<dbReference type="InterPro" id="IPR012947">
    <property type="entry name" value="tRNA_SAD"/>
</dbReference>
<keyword evidence="7" id="KW-1185">Reference proteome</keyword>
<accession>A0A1H9CLD1</accession>
<evidence type="ECO:0000256" key="1">
    <source>
        <dbReference type="ARBA" id="ARBA00001947"/>
    </source>
</evidence>
<sequence length="373" mass="42022">MLRHYDDLFDWNLTTTIAEEQDGYYRFEDTIFYGAKGGMLADHGTINGQPVLDLKWEGDRLFHKVAEPLSNPIHLALDGKRRLLNSQIQSALHLLDGYYRPYDIQLTAVSVEPGNQWYQINRNQVTEEDLAKVENHMQDAILAAIPVTYEYYPGSKYPDPAYAQHDEVRVVSFGNLDRQPCGTPHVNNTSQIASFVILGQKKHGDQTRVEIAVGLAASQLLQAKNHKVEAIRHLLNTKEETIVEDIEELIDLKKKNKDRLKVLSDSLADYQSEAIAQSPEIIIQDQVAIESMRQVSQNLLKHPIDLKILTNQEDGVCHFSIVSPAGQARDILNSLEAEINLRGGGSPKIVSGRTEHAQEELVQLFNQIVSNLK</sequence>
<dbReference type="AlphaFoldDB" id="A0A1H9CLD1"/>
<dbReference type="RefSeq" id="WP_092571224.1">
    <property type="nucleotide sequence ID" value="NZ_CALUDV010000026.1"/>
</dbReference>
<dbReference type="SUPFAM" id="SSF50447">
    <property type="entry name" value="Translation proteins"/>
    <property type="match status" value="1"/>
</dbReference>
<keyword evidence="3" id="KW-0479">Metal-binding</keyword>
<dbReference type="PANTHER" id="PTHR43462">
    <property type="entry name" value="ALANYL-TRNA EDITING PROTEIN"/>
    <property type="match status" value="1"/>
</dbReference>
<proteinExistence type="predicted"/>
<protein>
    <submittedName>
        <fullName evidence="6">Threonyl and Alanyl tRNA synthetase second additional domain-containing protein</fullName>
    </submittedName>
</protein>
<dbReference type="SMART" id="SM00863">
    <property type="entry name" value="tRNA_SAD"/>
    <property type="match status" value="1"/>
</dbReference>
<dbReference type="GO" id="GO:0005524">
    <property type="term" value="F:ATP binding"/>
    <property type="evidence" value="ECO:0007669"/>
    <property type="project" value="InterPro"/>
</dbReference>
<name>A0A1H9CLD1_9LACT</name>
<dbReference type="OrthoDB" id="9812949at2"/>
<reference evidence="6 7" key="1">
    <citation type="submission" date="2016-10" db="EMBL/GenBank/DDBJ databases">
        <authorList>
            <person name="de Groot N.N."/>
        </authorList>
    </citation>
    <scope>NUCLEOTIDE SEQUENCE [LARGE SCALE GENOMIC DNA]</scope>
    <source>
        <strain evidence="6 7">DSM 15695</strain>
    </source>
</reference>
<keyword evidence="4" id="KW-0862">Zinc</keyword>
<organism evidence="6 7">
    <name type="scientific">Ignavigranum ruoffiae</name>
    <dbReference type="NCBI Taxonomy" id="89093"/>
    <lineage>
        <taxon>Bacteria</taxon>
        <taxon>Bacillati</taxon>
        <taxon>Bacillota</taxon>
        <taxon>Bacilli</taxon>
        <taxon>Lactobacillales</taxon>
        <taxon>Aerococcaceae</taxon>
        <taxon>Ignavigranum</taxon>
    </lineage>
</organism>
<evidence type="ECO:0000256" key="4">
    <source>
        <dbReference type="ARBA" id="ARBA00022833"/>
    </source>
</evidence>
<evidence type="ECO:0000256" key="3">
    <source>
        <dbReference type="ARBA" id="ARBA00022723"/>
    </source>
</evidence>
<evidence type="ECO:0000256" key="2">
    <source>
        <dbReference type="ARBA" id="ARBA00022490"/>
    </source>
</evidence>
<dbReference type="STRING" id="89093.SAMN04488558_10470"/>
<dbReference type="Pfam" id="PF07973">
    <property type="entry name" value="tRNA_SAD"/>
    <property type="match status" value="1"/>
</dbReference>
<dbReference type="Gene3D" id="3.30.980.10">
    <property type="entry name" value="Threonyl-trna Synthetase, Chain A, domain 2"/>
    <property type="match status" value="1"/>
</dbReference>
<keyword evidence="6" id="KW-0436">Ligase</keyword>
<keyword evidence="6" id="KW-0030">Aminoacyl-tRNA synthetase</keyword>
<dbReference type="Gene3D" id="2.40.30.130">
    <property type="match status" value="1"/>
</dbReference>
<dbReference type="EMBL" id="FOEN01000004">
    <property type="protein sequence ID" value="SEQ02026.1"/>
    <property type="molecule type" value="Genomic_DNA"/>
</dbReference>
<dbReference type="GO" id="GO:0004812">
    <property type="term" value="F:aminoacyl-tRNA ligase activity"/>
    <property type="evidence" value="ECO:0007669"/>
    <property type="project" value="UniProtKB-KW"/>
</dbReference>
<dbReference type="InterPro" id="IPR009000">
    <property type="entry name" value="Transl_B-barrel_sf"/>
</dbReference>
<evidence type="ECO:0000259" key="5">
    <source>
        <dbReference type="SMART" id="SM00863"/>
    </source>
</evidence>
<evidence type="ECO:0000313" key="6">
    <source>
        <dbReference type="EMBL" id="SEQ02026.1"/>
    </source>
</evidence>
<dbReference type="InterPro" id="IPR018163">
    <property type="entry name" value="Thr/Ala-tRNA-synth_IIc_edit"/>
</dbReference>
<dbReference type="GO" id="GO:0043039">
    <property type="term" value="P:tRNA aminoacylation"/>
    <property type="evidence" value="ECO:0007669"/>
    <property type="project" value="InterPro"/>
</dbReference>
<dbReference type="SUPFAM" id="SSF55186">
    <property type="entry name" value="ThrRS/AlaRS common domain"/>
    <property type="match status" value="1"/>
</dbReference>
<keyword evidence="2" id="KW-0963">Cytoplasm</keyword>
<dbReference type="GO" id="GO:0002161">
    <property type="term" value="F:aminoacyl-tRNA deacylase activity"/>
    <property type="evidence" value="ECO:0007669"/>
    <property type="project" value="UniProtKB-ARBA"/>
</dbReference>
<dbReference type="PANTHER" id="PTHR43462:SF1">
    <property type="entry name" value="ALANYL-TRNA EDITING PROTEIN AARSD1"/>
    <property type="match status" value="1"/>
</dbReference>
<dbReference type="InterPro" id="IPR051335">
    <property type="entry name" value="Alanyl-tRNA_Editing_Enzymes"/>
</dbReference>
<dbReference type="GO" id="GO:0046872">
    <property type="term" value="F:metal ion binding"/>
    <property type="evidence" value="ECO:0007669"/>
    <property type="project" value="UniProtKB-KW"/>
</dbReference>
<evidence type="ECO:0000313" key="7">
    <source>
        <dbReference type="Proteomes" id="UP000198833"/>
    </source>
</evidence>
<comment type="cofactor">
    <cofactor evidence="1">
        <name>Zn(2+)</name>
        <dbReference type="ChEBI" id="CHEBI:29105"/>
    </cofactor>
</comment>
<feature type="domain" description="Threonyl/alanyl tRNA synthetase SAD" evidence="5">
    <location>
        <begin position="168"/>
        <end position="210"/>
    </location>
</feature>
<dbReference type="Proteomes" id="UP000198833">
    <property type="component" value="Unassembled WGS sequence"/>
</dbReference>